<name>A0A0A8US42_LEGHA</name>
<evidence type="ECO:0000313" key="5">
    <source>
        <dbReference type="EMBL" id="CEK10351.1"/>
    </source>
</evidence>
<evidence type="ECO:0000313" key="6">
    <source>
        <dbReference type="Proteomes" id="UP000032803"/>
    </source>
</evidence>
<feature type="domain" description="Calcineurin-like phosphoesterase" evidence="4">
    <location>
        <begin position="33"/>
        <end position="290"/>
    </location>
</feature>
<keyword evidence="1" id="KW-0378">Hydrolase</keyword>
<reference evidence="6" key="1">
    <citation type="submission" date="2014-09" db="EMBL/GenBank/DDBJ databases">
        <authorList>
            <person name="Gomez-Valero L."/>
        </authorList>
    </citation>
    <scope>NUCLEOTIDE SEQUENCE [LARGE SCALE GENOMIC DNA]</scope>
    <source>
        <strain evidence="6">ATCC35250</strain>
    </source>
</reference>
<keyword evidence="6" id="KW-1185">Reference proteome</keyword>
<keyword evidence="2" id="KW-0325">Glycoprotein</keyword>
<dbReference type="Gene3D" id="3.60.21.10">
    <property type="match status" value="1"/>
</dbReference>
<gene>
    <name evidence="5" type="ORF">LHA_1301</name>
</gene>
<accession>A0A0A8US42</accession>
<evidence type="ECO:0000256" key="3">
    <source>
        <dbReference type="SAM" id="SignalP"/>
    </source>
</evidence>
<dbReference type="STRING" id="449.LHA_1301"/>
<dbReference type="SUPFAM" id="SSF56300">
    <property type="entry name" value="Metallo-dependent phosphatases"/>
    <property type="match status" value="1"/>
</dbReference>
<dbReference type="Pfam" id="PF00149">
    <property type="entry name" value="Metallophos"/>
    <property type="match status" value="1"/>
</dbReference>
<feature type="signal peptide" evidence="3">
    <location>
        <begin position="1"/>
        <end position="24"/>
    </location>
</feature>
<organism evidence="5 6">
    <name type="scientific">Legionella hackeliae</name>
    <dbReference type="NCBI Taxonomy" id="449"/>
    <lineage>
        <taxon>Bacteria</taxon>
        <taxon>Pseudomonadati</taxon>
        <taxon>Pseudomonadota</taxon>
        <taxon>Gammaproteobacteria</taxon>
        <taxon>Legionellales</taxon>
        <taxon>Legionellaceae</taxon>
        <taxon>Legionella</taxon>
    </lineage>
</organism>
<dbReference type="HOGENOM" id="CLU_723191_0_0_6"/>
<dbReference type="PANTHER" id="PTHR10340:SF57">
    <property type="entry name" value="METALLOPHOS DOMAIN-CONTAINING PROTEIN"/>
    <property type="match status" value="1"/>
</dbReference>
<evidence type="ECO:0000259" key="4">
    <source>
        <dbReference type="Pfam" id="PF00149"/>
    </source>
</evidence>
<evidence type="ECO:0000256" key="1">
    <source>
        <dbReference type="ARBA" id="ARBA00022801"/>
    </source>
</evidence>
<feature type="chain" id="PRO_5009754289" evidence="3">
    <location>
        <begin position="25"/>
        <end position="412"/>
    </location>
</feature>
<keyword evidence="3" id="KW-0732">Signal</keyword>
<dbReference type="RefSeq" id="WP_082060300.1">
    <property type="nucleotide sequence ID" value="NZ_LNYF01000021.1"/>
</dbReference>
<dbReference type="OrthoDB" id="106957at2"/>
<dbReference type="KEGG" id="lha:LHA_1301"/>
<dbReference type="PATRIC" id="fig|449.7.peg.3310"/>
<dbReference type="Proteomes" id="UP000032803">
    <property type="component" value="Chromosome I"/>
</dbReference>
<protein>
    <submittedName>
        <fullName evidence="5">Putative phosphoesterase</fullName>
    </submittedName>
</protein>
<dbReference type="GO" id="GO:0016787">
    <property type="term" value="F:hydrolase activity"/>
    <property type="evidence" value="ECO:0007669"/>
    <property type="project" value="UniProtKB-KW"/>
</dbReference>
<evidence type="ECO:0000256" key="2">
    <source>
        <dbReference type="ARBA" id="ARBA00023180"/>
    </source>
</evidence>
<dbReference type="PANTHER" id="PTHR10340">
    <property type="entry name" value="SPHINGOMYELIN PHOSPHODIESTERASE"/>
    <property type="match status" value="1"/>
</dbReference>
<sequence length="412" mass="46641">MKFLRFMRLLFSLMTLLFPLVSQADAVHQENNFLVLSDIHLDLASTRPMDITPSKYNGNNDLDYATFERLISEIDNNIKNGTVAPPEFILILGDIVGHTRSTSESAAESEVVVFRMLKDTFPNTPIFYTFGNNDSLKSNYGPFKDDTRDYKTPYDIAKYAGWINGFLSTGVACQKSDSYPCLINEEVSYGYYSAYLKPQLRLISLNTVQFSPNRKTTQHDALNQLTWLESQLKIAAAQQETVLLSMHIPPGNNMVDHSNFWLSKEQTAFLKLINRYQKTIVGLLASHTHTEELRVIKDSSQNTIAGVYFVPGLSTSHGNEPSIKTFYLANKDERWQLSNYEVFHFSELSSNLLFSKLYDYANYYCNPQETGLLACLGNVTVDKIDKYFAAGNRNYTGGMLHSPSDMVLIASE</sequence>
<dbReference type="InterPro" id="IPR004843">
    <property type="entry name" value="Calcineurin-like_PHP"/>
</dbReference>
<dbReference type="EMBL" id="LN681225">
    <property type="protein sequence ID" value="CEK10351.1"/>
    <property type="molecule type" value="Genomic_DNA"/>
</dbReference>
<proteinExistence type="predicted"/>
<dbReference type="AlphaFoldDB" id="A0A0A8US42"/>
<dbReference type="InterPro" id="IPR029052">
    <property type="entry name" value="Metallo-depent_PP-like"/>
</dbReference>